<evidence type="ECO:0000313" key="5">
    <source>
        <dbReference type="Proteomes" id="UP001481413"/>
    </source>
</evidence>
<organism evidence="4 5">
    <name type="scientific">Thalassolituus maritimus</name>
    <dbReference type="NCBI Taxonomy" id="484498"/>
    <lineage>
        <taxon>Bacteria</taxon>
        <taxon>Pseudomonadati</taxon>
        <taxon>Pseudomonadota</taxon>
        <taxon>Gammaproteobacteria</taxon>
        <taxon>Oceanospirillales</taxon>
        <taxon>Oceanospirillaceae</taxon>
        <taxon>Thalassolituus</taxon>
    </lineage>
</organism>
<accession>A0ABQ0A2W2</accession>
<reference evidence="4 5" key="1">
    <citation type="submission" date="2024-04" db="EMBL/GenBank/DDBJ databases">
        <title>Draft genome sequence of Thalassolituus maritimus NBRC 116585.</title>
        <authorList>
            <person name="Miyakawa T."/>
            <person name="Kusuya Y."/>
            <person name="Miura T."/>
        </authorList>
    </citation>
    <scope>NUCLEOTIDE SEQUENCE [LARGE SCALE GENOMIC DNA]</scope>
    <source>
        <strain evidence="4 5">5NW40-0001</strain>
    </source>
</reference>
<dbReference type="EMBL" id="BAABWH010000010">
    <property type="protein sequence ID" value="GAA6146736.1"/>
    <property type="molecule type" value="Genomic_DNA"/>
</dbReference>
<dbReference type="CDD" id="cd01948">
    <property type="entry name" value="EAL"/>
    <property type="match status" value="1"/>
</dbReference>
<dbReference type="SUPFAM" id="SSF141868">
    <property type="entry name" value="EAL domain-like"/>
    <property type="match status" value="1"/>
</dbReference>
<proteinExistence type="predicted"/>
<feature type="domain" description="GGDEF" evidence="3">
    <location>
        <begin position="837"/>
        <end position="973"/>
    </location>
</feature>
<feature type="compositionally biased region" description="Basic and acidic residues" evidence="1">
    <location>
        <begin position="345"/>
        <end position="359"/>
    </location>
</feature>
<dbReference type="InterPro" id="IPR009875">
    <property type="entry name" value="PilZ_domain"/>
</dbReference>
<dbReference type="SMART" id="SM00267">
    <property type="entry name" value="GGDEF"/>
    <property type="match status" value="1"/>
</dbReference>
<dbReference type="InterPro" id="IPR000160">
    <property type="entry name" value="GGDEF_dom"/>
</dbReference>
<gene>
    <name evidence="4" type="ORF">NBRC116585_28550</name>
</gene>
<dbReference type="InterPro" id="IPR029787">
    <property type="entry name" value="Nucleotide_cyclase"/>
</dbReference>
<dbReference type="Gene3D" id="3.30.70.270">
    <property type="match status" value="1"/>
</dbReference>
<dbReference type="Pfam" id="PF07793">
    <property type="entry name" value="DUF1631"/>
    <property type="match status" value="1"/>
</dbReference>
<dbReference type="InterPro" id="IPR035919">
    <property type="entry name" value="EAL_sf"/>
</dbReference>
<dbReference type="CDD" id="cd01949">
    <property type="entry name" value="GGDEF"/>
    <property type="match status" value="1"/>
</dbReference>
<dbReference type="RefSeq" id="WP_353295949.1">
    <property type="nucleotide sequence ID" value="NZ_BAABWH010000010.1"/>
</dbReference>
<dbReference type="PANTHER" id="PTHR33121:SF23">
    <property type="entry name" value="CYCLIC DI-GMP PHOSPHODIESTERASE PDEB"/>
    <property type="match status" value="1"/>
</dbReference>
<evidence type="ECO:0008006" key="6">
    <source>
        <dbReference type="Google" id="ProtNLM"/>
    </source>
</evidence>
<protein>
    <recommendedName>
        <fullName evidence="6">Diguanylate cyclase (GGDEF) domain-containing protein</fullName>
    </recommendedName>
</protein>
<dbReference type="Gene3D" id="2.40.10.220">
    <property type="entry name" value="predicted glycosyltransferase like domains"/>
    <property type="match status" value="1"/>
</dbReference>
<dbReference type="InterPro" id="IPR050706">
    <property type="entry name" value="Cyclic-di-GMP_PDE-like"/>
</dbReference>
<dbReference type="InterPro" id="IPR012434">
    <property type="entry name" value="DUF1631"/>
</dbReference>
<dbReference type="SUPFAM" id="SSF55073">
    <property type="entry name" value="Nucleotide cyclase"/>
    <property type="match status" value="1"/>
</dbReference>
<dbReference type="PROSITE" id="PS50883">
    <property type="entry name" value="EAL"/>
    <property type="match status" value="1"/>
</dbReference>
<dbReference type="SMART" id="SM00052">
    <property type="entry name" value="EAL"/>
    <property type="match status" value="1"/>
</dbReference>
<dbReference type="InterPro" id="IPR001633">
    <property type="entry name" value="EAL_dom"/>
</dbReference>
<feature type="region of interest" description="Disordered" evidence="1">
    <location>
        <begin position="323"/>
        <end position="359"/>
    </location>
</feature>
<evidence type="ECO:0000256" key="1">
    <source>
        <dbReference type="SAM" id="MobiDB-lite"/>
    </source>
</evidence>
<dbReference type="SUPFAM" id="SSF141371">
    <property type="entry name" value="PilZ domain-like"/>
    <property type="match status" value="1"/>
</dbReference>
<evidence type="ECO:0000259" key="3">
    <source>
        <dbReference type="PROSITE" id="PS50887"/>
    </source>
</evidence>
<feature type="domain" description="EAL" evidence="2">
    <location>
        <begin position="984"/>
        <end position="1234"/>
    </location>
</feature>
<dbReference type="NCBIfam" id="TIGR00254">
    <property type="entry name" value="GGDEF"/>
    <property type="match status" value="1"/>
</dbReference>
<dbReference type="InterPro" id="IPR043128">
    <property type="entry name" value="Rev_trsase/Diguanyl_cyclase"/>
</dbReference>
<comment type="caution">
    <text evidence="4">The sequence shown here is derived from an EMBL/GenBank/DDBJ whole genome shotgun (WGS) entry which is preliminary data.</text>
</comment>
<sequence length="1234" mass="138858">MSSELRKHPRFSSQVNARLVLNDGSGYECLIQDYSHAGMKIHWPHSPIPEQSGPMLLELQLSTPVKAEVDLVHQEQGALGVRVHQADGQLFLEMQEYNQSRSGQGLPPEQRQRFRDLFSGEAGSLIERLPKQWLPEFIEATYTKSDFARNTAEQQLWMKLEAQVRSKSSEFCERFTQILAHQLERWLAGEPKLTDESEEYEGAVALSLVRQSDFEDWLMAKVTASHMQSFLSQESFELRQLLDTLSSADVSDCFNPVGPNTVTEAFRDCIDILGLPHEARELAFESFEKAAVGLLKATYQSCIRQINIPITFRYRKSRPATVNTPVSGAETGNETDTNAIPKIGGENHNRRSDPNRRGDSMFDFARHQGEAQQAYANIQQLLTLRHQKEAEASGQATVLPVAEADVVSEVVQSLDTSTPLSEQNVVEQLEQQLAAQDTSLPEDTRHAIDTVEQVTRNLLNNPSMAEFVKPSVEQLGWPLLRLMLDDPSLLFNPQHPGRLIFNLLGRLGKITSSGQKRVKAALEEMIAPVLENPSSEPRQMEELVENLQLLVGTAERKVRQNSDRVAEAAEGEYRLYMAHKRVNALIGNDTSGRTLPECVIRWLQEGWQQMLCLLLLREGPDSARFKGAVKLYRQVLILFSEKNAGRAELMEKFTPLMDLARSELDQLNGPLAQHEQWHKDIMAAATAHLEEGNLTHAIDLPEYKEPDEEEAVTGKGARRVLSLQVGDMLLLTETGQSVSVAWIAADQTRYACVNHTGMRVHDYRFNELARAMEDGLIKRIYEQEETPVDQSIDKLVQQIYADLSAQANTDPLTGLINRQHFLSLLANRVADTQKSAARQTLAMINIDQFKLINKNYGVDVGDFCLQTLATILQEAYPEALCSRIGSNEFAVLMTGLDQEQAEASARMISAQVEKVAIDSNNANADDSFHMTVSIGLAAMSADTTDAADLLERAEIASQLAKEKGTNRIVHYQYDDASRERHELFMRWGNRLSKALESNTLRILCVPIDPIQSRYHGTLQYEITIAVEDEQGIEIPPQEFLQASQNYNRMYAIDRWVIDQVLDWIRANPDEAAPIERFNIRLSGRAFSDDSLLEFLTEQSREFDVPVEKLCFELNETATIHDLTDAADFMHEMRKLGSKFVLSDFGTGQSSYNFLKALPVDFVKIDRNFIDGLSSSSADYALIKSIQEIAQFMAKKTIAEHSDNEVNWEILRGLGIDFGLRSVEEATQLIEMAEV</sequence>
<dbReference type="Pfam" id="PF00563">
    <property type="entry name" value="EAL"/>
    <property type="match status" value="1"/>
</dbReference>
<dbReference type="Pfam" id="PF00990">
    <property type="entry name" value="GGDEF"/>
    <property type="match status" value="1"/>
</dbReference>
<keyword evidence="5" id="KW-1185">Reference proteome</keyword>
<feature type="compositionally biased region" description="Polar residues" evidence="1">
    <location>
        <begin position="323"/>
        <end position="338"/>
    </location>
</feature>
<dbReference type="PROSITE" id="PS50887">
    <property type="entry name" value="GGDEF"/>
    <property type="match status" value="1"/>
</dbReference>
<dbReference type="Gene3D" id="3.20.20.450">
    <property type="entry name" value="EAL domain"/>
    <property type="match status" value="1"/>
</dbReference>
<dbReference type="PANTHER" id="PTHR33121">
    <property type="entry name" value="CYCLIC DI-GMP PHOSPHODIESTERASE PDEF"/>
    <property type="match status" value="1"/>
</dbReference>
<dbReference type="Proteomes" id="UP001481413">
    <property type="component" value="Unassembled WGS sequence"/>
</dbReference>
<evidence type="ECO:0000313" key="4">
    <source>
        <dbReference type="EMBL" id="GAA6146736.1"/>
    </source>
</evidence>
<dbReference type="Pfam" id="PF07238">
    <property type="entry name" value="PilZ"/>
    <property type="match status" value="1"/>
</dbReference>
<evidence type="ECO:0000259" key="2">
    <source>
        <dbReference type="PROSITE" id="PS50883"/>
    </source>
</evidence>
<name>A0ABQ0A2W2_9GAMM</name>